<dbReference type="Proteomes" id="UP000215914">
    <property type="component" value="Chromosome 12"/>
</dbReference>
<protein>
    <submittedName>
        <fullName evidence="2">Uncharacterized protein</fullName>
    </submittedName>
</protein>
<organism evidence="2 3">
    <name type="scientific">Helianthus annuus</name>
    <name type="common">Common sunflower</name>
    <dbReference type="NCBI Taxonomy" id="4232"/>
    <lineage>
        <taxon>Eukaryota</taxon>
        <taxon>Viridiplantae</taxon>
        <taxon>Streptophyta</taxon>
        <taxon>Embryophyta</taxon>
        <taxon>Tracheophyta</taxon>
        <taxon>Spermatophyta</taxon>
        <taxon>Magnoliopsida</taxon>
        <taxon>eudicotyledons</taxon>
        <taxon>Gunneridae</taxon>
        <taxon>Pentapetalae</taxon>
        <taxon>asterids</taxon>
        <taxon>campanulids</taxon>
        <taxon>Asterales</taxon>
        <taxon>Asteraceae</taxon>
        <taxon>Asteroideae</taxon>
        <taxon>Heliantheae alliance</taxon>
        <taxon>Heliantheae</taxon>
        <taxon>Helianthus</taxon>
    </lineage>
</organism>
<evidence type="ECO:0000313" key="3">
    <source>
        <dbReference type="Proteomes" id="UP000215914"/>
    </source>
</evidence>
<accession>A0A251T1T8</accession>
<gene>
    <name evidence="2" type="ORF">HannXRQ_Chr12g0369751</name>
</gene>
<reference evidence="3" key="1">
    <citation type="journal article" date="2017" name="Nature">
        <title>The sunflower genome provides insights into oil metabolism, flowering and Asterid evolution.</title>
        <authorList>
            <person name="Badouin H."/>
            <person name="Gouzy J."/>
            <person name="Grassa C.J."/>
            <person name="Murat F."/>
            <person name="Staton S.E."/>
            <person name="Cottret L."/>
            <person name="Lelandais-Briere C."/>
            <person name="Owens G.L."/>
            <person name="Carrere S."/>
            <person name="Mayjonade B."/>
            <person name="Legrand L."/>
            <person name="Gill N."/>
            <person name="Kane N.C."/>
            <person name="Bowers J.E."/>
            <person name="Hubner S."/>
            <person name="Bellec A."/>
            <person name="Berard A."/>
            <person name="Berges H."/>
            <person name="Blanchet N."/>
            <person name="Boniface M.C."/>
            <person name="Brunel D."/>
            <person name="Catrice O."/>
            <person name="Chaidir N."/>
            <person name="Claudel C."/>
            <person name="Donnadieu C."/>
            <person name="Faraut T."/>
            <person name="Fievet G."/>
            <person name="Helmstetter N."/>
            <person name="King M."/>
            <person name="Knapp S.J."/>
            <person name="Lai Z."/>
            <person name="Le Paslier M.C."/>
            <person name="Lippi Y."/>
            <person name="Lorenzon L."/>
            <person name="Mandel J.R."/>
            <person name="Marage G."/>
            <person name="Marchand G."/>
            <person name="Marquand E."/>
            <person name="Bret-Mestries E."/>
            <person name="Morien E."/>
            <person name="Nambeesan S."/>
            <person name="Nguyen T."/>
            <person name="Pegot-Espagnet P."/>
            <person name="Pouilly N."/>
            <person name="Raftis F."/>
            <person name="Sallet E."/>
            <person name="Schiex T."/>
            <person name="Thomas J."/>
            <person name="Vandecasteele C."/>
            <person name="Vares D."/>
            <person name="Vear F."/>
            <person name="Vautrin S."/>
            <person name="Crespi M."/>
            <person name="Mangin B."/>
            <person name="Burke J.M."/>
            <person name="Salse J."/>
            <person name="Munos S."/>
            <person name="Vincourt P."/>
            <person name="Rieseberg L.H."/>
            <person name="Langlade N.B."/>
        </authorList>
    </citation>
    <scope>NUCLEOTIDE SEQUENCE [LARGE SCALE GENOMIC DNA]</scope>
    <source>
        <strain evidence="3">cv. SF193</strain>
    </source>
</reference>
<keyword evidence="3" id="KW-1185">Reference proteome</keyword>
<feature type="transmembrane region" description="Helical" evidence="1">
    <location>
        <begin position="30"/>
        <end position="55"/>
    </location>
</feature>
<keyword evidence="1" id="KW-0472">Membrane</keyword>
<name>A0A251T1T8_HELAN</name>
<dbReference type="AlphaFoldDB" id="A0A251T1T8"/>
<dbReference type="InParanoid" id="A0A251T1T8"/>
<evidence type="ECO:0000256" key="1">
    <source>
        <dbReference type="SAM" id="Phobius"/>
    </source>
</evidence>
<evidence type="ECO:0000313" key="2">
    <source>
        <dbReference type="EMBL" id="OTG05097.1"/>
    </source>
</evidence>
<dbReference type="EMBL" id="CM007901">
    <property type="protein sequence ID" value="OTG05097.1"/>
    <property type="molecule type" value="Genomic_DNA"/>
</dbReference>
<proteinExistence type="predicted"/>
<keyword evidence="1" id="KW-1133">Transmembrane helix</keyword>
<keyword evidence="1" id="KW-0812">Transmembrane</keyword>
<sequence length="67" mass="7517">MGWVSRGFISSQFSQVAETHSRWFHGGVEAFMVVFTAAFTYFTVVAVGTVFTVAYSEHSYTSCYHCC</sequence>